<dbReference type="InterPro" id="IPR008928">
    <property type="entry name" value="6-hairpin_glycosidase_sf"/>
</dbReference>
<evidence type="ECO:0000313" key="5">
    <source>
        <dbReference type="Proteomes" id="UP001057868"/>
    </source>
</evidence>
<evidence type="ECO:0000259" key="2">
    <source>
        <dbReference type="Pfam" id="PF20736"/>
    </source>
</evidence>
<reference evidence="4" key="1">
    <citation type="journal article" date="2023" name="Int. J. Syst. Evol. Microbiol.">
        <title>&lt;i&gt;Clostridium folliculivorans&lt;/i&gt; sp. nov., isolated from soil samples of an organic paddy in Japan.</title>
        <authorList>
            <person name="Tazawa J."/>
            <person name="Kobayashi H."/>
            <person name="Tanizawa Y."/>
            <person name="Uchino A."/>
            <person name="Tanaka F."/>
            <person name="Urashima Y."/>
            <person name="Miura S."/>
            <person name="Sakamoto M."/>
            <person name="Ohkuma M."/>
            <person name="Tohno M."/>
        </authorList>
    </citation>
    <scope>NUCLEOTIDE SEQUENCE</scope>
    <source>
        <strain evidence="4">D1-1</strain>
    </source>
</reference>
<dbReference type="InterPro" id="IPR049046">
    <property type="entry name" value="Beta-AFase-like_GH127_middle"/>
</dbReference>
<dbReference type="PANTHER" id="PTHR43465:SF2">
    <property type="entry name" value="DUF1680 DOMAIN PROTEIN (AFU_ORTHOLOGUE AFUA_1G08910)"/>
    <property type="match status" value="1"/>
</dbReference>
<protein>
    <recommendedName>
        <fullName evidence="6">Glycoside hydrolase family 127 protein</fullName>
    </recommendedName>
</protein>
<keyword evidence="5" id="KW-1185">Reference proteome</keyword>
<feature type="domain" description="Non-reducing end beta-L-arabinofuranosidase-like GH127 C-terminal" evidence="3">
    <location>
        <begin position="551"/>
        <end position="659"/>
    </location>
</feature>
<proteinExistence type="predicted"/>
<dbReference type="InterPro" id="IPR012878">
    <property type="entry name" value="Beta-AFase-like_GH127_cat"/>
</dbReference>
<sequence>MSNKITKVLTNNIKFNNVNITDRFFGYYQNLIINEVIPYQWKVLNDELEDVVKSSAIKNFKIAAKEAKGNFYGFVFQDSDVYKWLEAVAYSLHLKQNKELEKCADEVIELIGRAQQDDGYLHTYFIIERPDMKFKDLWECHELYCAGHFFEAATAYYNATGKVKVIEIAKKLADCIYNNFGYEDGKIKGYDGHEEVELGLMALYSVTKEERYLHLAKFFIDERGQSPHFFEVEWEARGKTSYWSGWKQCESPNASKEFISFIGAEYNQTHKPVRKQDEAVGHAVRVVYMLCGMIDVAKESGDDSLLEACQKLWDNIVNKKMYITGAIGSTHVGEAFTGNYDLPNDSLYGETCASIGLAMAAKRMLNTEINSKYSDIIEKEIYNGIISGIAMDGKSFFYVNPLEVYPKNHTNPVLEQVKIERQKWYPCACCPPNISRFLLNIGDYIYSTNNDTVYIHQYIANNSNFNIGDSYISLEIDCDLLKSQEIRIKLNFSDLSDNKVALRLPSWSKGYLINISDDKAKCRVIDGYIYLDNISQKKIVIDLTLKAELILMKADRRVRYDAGKAAITYGPIVYCAEEIDNGSMLYNLFIKDSKSFKREPFMHKDLELFKVTINGYKEIDDDDSLYHENNVQLENKEIILVPYHYWGNRGLGEMQVWVRVK</sequence>
<evidence type="ECO:0000313" key="4">
    <source>
        <dbReference type="EMBL" id="GKU23732.1"/>
    </source>
</evidence>
<dbReference type="AlphaFoldDB" id="A0A9W6D9G0"/>
<dbReference type="InterPro" id="IPR049049">
    <property type="entry name" value="Beta-AFase-like_GH127_C"/>
</dbReference>
<dbReference type="PANTHER" id="PTHR43465">
    <property type="entry name" value="DUF1680 DOMAIN PROTEIN (AFU_ORTHOLOGUE AFUA_1G08910)"/>
    <property type="match status" value="1"/>
</dbReference>
<dbReference type="EMBL" id="BQXY01000001">
    <property type="protein sequence ID" value="GKU23732.1"/>
    <property type="molecule type" value="Genomic_DNA"/>
</dbReference>
<evidence type="ECO:0000259" key="1">
    <source>
        <dbReference type="Pfam" id="PF07944"/>
    </source>
</evidence>
<dbReference type="RefSeq" id="WP_261850787.1">
    <property type="nucleotide sequence ID" value="NZ_BQXY01000001.1"/>
</dbReference>
<dbReference type="InterPro" id="IPR049174">
    <property type="entry name" value="Beta-AFase-like"/>
</dbReference>
<feature type="domain" description="Non-reducing end beta-L-arabinofuranosidase-like GH127 middle" evidence="2">
    <location>
        <begin position="452"/>
        <end position="545"/>
    </location>
</feature>
<evidence type="ECO:0000259" key="3">
    <source>
        <dbReference type="Pfam" id="PF20737"/>
    </source>
</evidence>
<evidence type="ECO:0008006" key="6">
    <source>
        <dbReference type="Google" id="ProtNLM"/>
    </source>
</evidence>
<dbReference type="Proteomes" id="UP001057868">
    <property type="component" value="Unassembled WGS sequence"/>
</dbReference>
<dbReference type="Pfam" id="PF20736">
    <property type="entry name" value="Glyco_hydro127M"/>
    <property type="match status" value="1"/>
</dbReference>
<comment type="caution">
    <text evidence="4">The sequence shown here is derived from an EMBL/GenBank/DDBJ whole genome shotgun (WGS) entry which is preliminary data.</text>
</comment>
<accession>A0A9W6D9G0</accession>
<organism evidence="4 5">
    <name type="scientific">Clostridium folliculivorans</name>
    <dbReference type="NCBI Taxonomy" id="2886038"/>
    <lineage>
        <taxon>Bacteria</taxon>
        <taxon>Bacillati</taxon>
        <taxon>Bacillota</taxon>
        <taxon>Clostridia</taxon>
        <taxon>Eubacteriales</taxon>
        <taxon>Clostridiaceae</taxon>
        <taxon>Clostridium</taxon>
    </lineage>
</organism>
<gene>
    <name evidence="4" type="ORF">CFOLD11_05580</name>
</gene>
<dbReference type="Pfam" id="PF20737">
    <property type="entry name" value="Glyco_hydro127C"/>
    <property type="match status" value="1"/>
</dbReference>
<feature type="domain" description="Non-reducing end beta-L-arabinofuranosidase-like GH127 catalytic" evidence="1">
    <location>
        <begin position="17"/>
        <end position="441"/>
    </location>
</feature>
<dbReference type="Pfam" id="PF07944">
    <property type="entry name" value="Beta-AFase-like_GH127_cat"/>
    <property type="match status" value="1"/>
</dbReference>
<dbReference type="GO" id="GO:0005975">
    <property type="term" value="P:carbohydrate metabolic process"/>
    <property type="evidence" value="ECO:0007669"/>
    <property type="project" value="InterPro"/>
</dbReference>
<name>A0A9W6D9G0_9CLOT</name>
<dbReference type="SUPFAM" id="SSF48208">
    <property type="entry name" value="Six-hairpin glycosidases"/>
    <property type="match status" value="1"/>
</dbReference>